<dbReference type="PANTHER" id="PTHR14068:SF0">
    <property type="entry name" value="EUKARYOTIC TRANSLATION INITIATION FACTOR 3 SUBUNIT B"/>
    <property type="match status" value="1"/>
</dbReference>
<dbReference type="CDD" id="cd22164">
    <property type="entry name" value="F-box_AtSKIP19-like"/>
    <property type="match status" value="1"/>
</dbReference>
<comment type="caution">
    <text evidence="9">The sequence shown here is derived from an EMBL/GenBank/DDBJ whole genome shotgun (WGS) entry which is preliminary data.</text>
</comment>
<dbReference type="SMART" id="SM00360">
    <property type="entry name" value="RRM"/>
    <property type="match status" value="1"/>
</dbReference>
<organism evidence="9 10">
    <name type="scientific">Hibiscus syriacus</name>
    <name type="common">Rose of Sharon</name>
    <dbReference type="NCBI Taxonomy" id="106335"/>
    <lineage>
        <taxon>Eukaryota</taxon>
        <taxon>Viridiplantae</taxon>
        <taxon>Streptophyta</taxon>
        <taxon>Embryophyta</taxon>
        <taxon>Tracheophyta</taxon>
        <taxon>Spermatophyta</taxon>
        <taxon>Magnoliopsida</taxon>
        <taxon>eudicotyledons</taxon>
        <taxon>Gunneridae</taxon>
        <taxon>Pentapetalae</taxon>
        <taxon>rosids</taxon>
        <taxon>malvids</taxon>
        <taxon>Malvales</taxon>
        <taxon>Malvaceae</taxon>
        <taxon>Malvoideae</taxon>
        <taxon>Hibiscus</taxon>
    </lineage>
</organism>
<keyword evidence="3 9" id="KW-0396">Initiation factor</keyword>
<name>A0A6A3ATA5_HIBSY</name>
<dbReference type="SUPFAM" id="SSF81383">
    <property type="entry name" value="F-box domain"/>
    <property type="match status" value="1"/>
</dbReference>
<evidence type="ECO:0000256" key="5">
    <source>
        <dbReference type="ARBA" id="ARBA00022917"/>
    </source>
</evidence>
<evidence type="ECO:0000259" key="7">
    <source>
        <dbReference type="PROSITE" id="PS50102"/>
    </source>
</evidence>
<dbReference type="SUPFAM" id="SSF54928">
    <property type="entry name" value="RNA-binding domain, RBD"/>
    <property type="match status" value="1"/>
</dbReference>
<evidence type="ECO:0000313" key="9">
    <source>
        <dbReference type="EMBL" id="KAE8706607.1"/>
    </source>
</evidence>
<dbReference type="InterPro" id="IPR034363">
    <property type="entry name" value="eIF3B_RRM"/>
</dbReference>
<dbReference type="AlphaFoldDB" id="A0A6A3ATA5"/>
<evidence type="ECO:0000256" key="1">
    <source>
        <dbReference type="ARBA" id="ARBA00004496"/>
    </source>
</evidence>
<feature type="domain" description="RRM" evidence="7">
    <location>
        <begin position="60"/>
        <end position="147"/>
    </location>
</feature>
<dbReference type="PANTHER" id="PTHR14068">
    <property type="entry name" value="EUKARYOTIC TRANSLATION INITIATION FACTOR 3 EIF3 -RELATED"/>
    <property type="match status" value="1"/>
</dbReference>
<dbReference type="InterPro" id="IPR036047">
    <property type="entry name" value="F-box-like_dom_sf"/>
</dbReference>
<dbReference type="FunFam" id="3.30.70.330:FF:000235">
    <property type="entry name" value="Eukaryotic translation initiation factor 3 subunit B"/>
    <property type="match status" value="1"/>
</dbReference>
<accession>A0A6A3ATA5</accession>
<dbReference type="InterPro" id="IPR012677">
    <property type="entry name" value="Nucleotide-bd_a/b_plait_sf"/>
</dbReference>
<dbReference type="EMBL" id="VEPZ02000968">
    <property type="protein sequence ID" value="KAE8706607.1"/>
    <property type="molecule type" value="Genomic_DNA"/>
</dbReference>
<dbReference type="InterPro" id="IPR035979">
    <property type="entry name" value="RBD_domain_sf"/>
</dbReference>
<gene>
    <name evidence="9" type="ORF">F3Y22_tig00110391pilonHSYRG00042</name>
</gene>
<keyword evidence="2" id="KW-0963">Cytoplasm</keyword>
<dbReference type="GO" id="GO:0005852">
    <property type="term" value="C:eukaryotic translation initiation factor 3 complex"/>
    <property type="evidence" value="ECO:0007669"/>
    <property type="project" value="InterPro"/>
</dbReference>
<feature type="domain" description="F-box" evidence="8">
    <location>
        <begin position="258"/>
        <end position="305"/>
    </location>
</feature>
<dbReference type="GO" id="GO:0003743">
    <property type="term" value="F:translation initiation factor activity"/>
    <property type="evidence" value="ECO:0007669"/>
    <property type="project" value="UniProtKB-KW"/>
</dbReference>
<reference evidence="9" key="1">
    <citation type="submission" date="2019-09" db="EMBL/GenBank/DDBJ databases">
        <title>Draft genome information of white flower Hibiscus syriacus.</title>
        <authorList>
            <person name="Kim Y.-M."/>
        </authorList>
    </citation>
    <scope>NUCLEOTIDE SEQUENCE [LARGE SCALE GENOMIC DNA]</scope>
    <source>
        <strain evidence="9">YM2019G1</strain>
    </source>
</reference>
<proteinExistence type="predicted"/>
<dbReference type="Pfam" id="PF00076">
    <property type="entry name" value="RRM_1"/>
    <property type="match status" value="1"/>
</dbReference>
<comment type="subcellular location">
    <subcellularLocation>
        <location evidence="1">Cytoplasm</location>
    </subcellularLocation>
</comment>
<evidence type="ECO:0000256" key="6">
    <source>
        <dbReference type="PROSITE-ProRule" id="PRU00176"/>
    </source>
</evidence>
<dbReference type="InterPro" id="IPR001810">
    <property type="entry name" value="F-box_dom"/>
</dbReference>
<dbReference type="CDD" id="cd12278">
    <property type="entry name" value="RRM_eIF3B"/>
    <property type="match status" value="1"/>
</dbReference>
<keyword evidence="10" id="KW-1185">Reference proteome</keyword>
<evidence type="ECO:0000256" key="3">
    <source>
        <dbReference type="ARBA" id="ARBA00022540"/>
    </source>
</evidence>
<keyword evidence="5" id="KW-0648">Protein biosynthesis</keyword>
<dbReference type="Gene3D" id="3.30.70.330">
    <property type="match status" value="1"/>
</dbReference>
<dbReference type="Proteomes" id="UP000436088">
    <property type="component" value="Unassembled WGS sequence"/>
</dbReference>
<evidence type="ECO:0000256" key="2">
    <source>
        <dbReference type="ARBA" id="ARBA00022490"/>
    </source>
</evidence>
<evidence type="ECO:0000256" key="4">
    <source>
        <dbReference type="ARBA" id="ARBA00022884"/>
    </source>
</evidence>
<dbReference type="GO" id="GO:0031369">
    <property type="term" value="F:translation initiation factor binding"/>
    <property type="evidence" value="ECO:0007669"/>
    <property type="project" value="InterPro"/>
</dbReference>
<dbReference type="GO" id="GO:0003723">
    <property type="term" value="F:RNA binding"/>
    <property type="evidence" value="ECO:0007669"/>
    <property type="project" value="UniProtKB-UniRule"/>
</dbReference>
<keyword evidence="4 6" id="KW-0694">RNA-binding</keyword>
<evidence type="ECO:0000259" key="8">
    <source>
        <dbReference type="PROSITE" id="PS50181"/>
    </source>
</evidence>
<dbReference type="Gene3D" id="1.20.1280.50">
    <property type="match status" value="1"/>
</dbReference>
<sequence>MAAEVMLMNEIEATAAQMGIDMNIDFSSIQLPPGENFGIISDDDDVYHDEQLELDSGFGNVIVVDNLPVVPCEKFENLEGVLRKIYSRIGVIKEDGLWMPVDPETKKTLGYCFIEYNTPQEAELAREKTHGYKLDRAHIFVVNMFDDFDKYMKVPDEWAPPEIKPYTPGENLQKWLADEKARDQFVIRSGTDTEVLWNDARQSKTELVYKRTYWTESFVQWYPMGTYLATVHRQGAAVWGASLQENLPKPEMSTAADTCNWLKLPLNVTASILSRIGAVEILNAAQKVCFQWRNICKDPSMWRSIDMRNSGDLWDMDDDLEKMCLHAVDRSCGHLLDINVEYFCTDELLSCISERRFHSESDDKALAIAQTMPELRHLQLLGTKIYDTGLLDDDYPSGISDIDFMSDDYDSYFVFLVGSDFSDYDEY</sequence>
<evidence type="ECO:0000313" key="10">
    <source>
        <dbReference type="Proteomes" id="UP000436088"/>
    </source>
</evidence>
<dbReference type="InterPro" id="IPR000504">
    <property type="entry name" value="RRM_dom"/>
</dbReference>
<dbReference type="InterPro" id="IPR011400">
    <property type="entry name" value="EIF3B"/>
</dbReference>
<protein>
    <submittedName>
        <fullName evidence="9">Eukaryotic translation initiation factor 3 subunit B</fullName>
    </submittedName>
</protein>
<dbReference type="PROSITE" id="PS50181">
    <property type="entry name" value="FBOX"/>
    <property type="match status" value="1"/>
</dbReference>
<dbReference type="PROSITE" id="PS50102">
    <property type="entry name" value="RRM"/>
    <property type="match status" value="1"/>
</dbReference>
<dbReference type="Pfam" id="PF12937">
    <property type="entry name" value="F-box-like"/>
    <property type="match status" value="1"/>
</dbReference>